<proteinExistence type="predicted"/>
<dbReference type="GeneID" id="37226795"/>
<organism evidence="4 5">
    <name type="scientific">Aspergillus ibericus CBS 121593</name>
    <dbReference type="NCBI Taxonomy" id="1448316"/>
    <lineage>
        <taxon>Eukaryota</taxon>
        <taxon>Fungi</taxon>
        <taxon>Dikarya</taxon>
        <taxon>Ascomycota</taxon>
        <taxon>Pezizomycotina</taxon>
        <taxon>Eurotiomycetes</taxon>
        <taxon>Eurotiomycetidae</taxon>
        <taxon>Eurotiales</taxon>
        <taxon>Aspergillaceae</taxon>
        <taxon>Aspergillus</taxon>
        <taxon>Aspergillus subgen. Circumdati</taxon>
    </lineage>
</organism>
<dbReference type="VEuPathDB" id="FungiDB:BO80DRAFT_452054"/>
<evidence type="ECO:0008006" key="6">
    <source>
        <dbReference type="Google" id="ProtNLM"/>
    </source>
</evidence>
<keyword evidence="2" id="KW-1133">Transmembrane helix</keyword>
<keyword evidence="3" id="KW-0732">Signal</keyword>
<feature type="transmembrane region" description="Helical" evidence="2">
    <location>
        <begin position="195"/>
        <end position="217"/>
    </location>
</feature>
<sequence>MSLRGIAASVVLLVASCTTASAANTCYYPNGNVATGNVPCSSETYSACCGTSDICLSNNLCMDTGEQPYVLSRACTDPNWESENCPSVCQDVNTSGGSSIINLLYVDGVSTYCCGTPISNGSKVICPYGNSFQVATGEMLVGYAGLANLTTKGNDTASSTNCSSSSTSVSSSSSTADSLTSSSSGSSGSSSRDTAIGVGVGVPLGVIASAAIVWGAWERKQRRRLQQIASTGGNPMFEQQQYTTPMMKTPGNPAELEVGRMRHELS</sequence>
<accession>A0A395HBB0</accession>
<dbReference type="Proteomes" id="UP000249402">
    <property type="component" value="Unassembled WGS sequence"/>
</dbReference>
<feature type="chain" id="PRO_5017484167" description="Mid2 domain-containing protein" evidence="3">
    <location>
        <begin position="23"/>
        <end position="266"/>
    </location>
</feature>
<feature type="region of interest" description="Disordered" evidence="1">
    <location>
        <begin position="154"/>
        <end position="193"/>
    </location>
</feature>
<keyword evidence="5" id="KW-1185">Reference proteome</keyword>
<evidence type="ECO:0000313" key="5">
    <source>
        <dbReference type="Proteomes" id="UP000249402"/>
    </source>
</evidence>
<feature type="signal peptide" evidence="3">
    <location>
        <begin position="1"/>
        <end position="22"/>
    </location>
</feature>
<dbReference type="AlphaFoldDB" id="A0A395HBB0"/>
<keyword evidence="2" id="KW-0812">Transmembrane</keyword>
<name>A0A395HBB0_9EURO</name>
<dbReference type="OrthoDB" id="5215637at2759"/>
<gene>
    <name evidence="4" type="ORF">BO80DRAFT_452054</name>
</gene>
<protein>
    <recommendedName>
        <fullName evidence="6">Mid2 domain-containing protein</fullName>
    </recommendedName>
</protein>
<dbReference type="STRING" id="1448316.A0A395HBB0"/>
<evidence type="ECO:0000256" key="2">
    <source>
        <dbReference type="SAM" id="Phobius"/>
    </source>
</evidence>
<dbReference type="EMBL" id="KZ824422">
    <property type="protein sequence ID" value="RAL05132.1"/>
    <property type="molecule type" value="Genomic_DNA"/>
</dbReference>
<feature type="compositionally biased region" description="Low complexity" evidence="1">
    <location>
        <begin position="156"/>
        <end position="191"/>
    </location>
</feature>
<evidence type="ECO:0000256" key="3">
    <source>
        <dbReference type="SAM" id="SignalP"/>
    </source>
</evidence>
<evidence type="ECO:0000313" key="4">
    <source>
        <dbReference type="EMBL" id="RAL05132.1"/>
    </source>
</evidence>
<reference evidence="4 5" key="1">
    <citation type="submission" date="2018-02" db="EMBL/GenBank/DDBJ databases">
        <title>The genomes of Aspergillus section Nigri reveals drivers in fungal speciation.</title>
        <authorList>
            <consortium name="DOE Joint Genome Institute"/>
            <person name="Vesth T.C."/>
            <person name="Nybo J."/>
            <person name="Theobald S."/>
            <person name="Brandl J."/>
            <person name="Frisvad J.C."/>
            <person name="Nielsen K.F."/>
            <person name="Lyhne E.K."/>
            <person name="Kogle M.E."/>
            <person name="Kuo A."/>
            <person name="Riley R."/>
            <person name="Clum A."/>
            <person name="Nolan M."/>
            <person name="Lipzen A."/>
            <person name="Salamov A."/>
            <person name="Henrissat B."/>
            <person name="Wiebenga A."/>
            <person name="De vries R.P."/>
            <person name="Grigoriev I.V."/>
            <person name="Mortensen U.H."/>
            <person name="Andersen M.R."/>
            <person name="Baker S.E."/>
        </authorList>
    </citation>
    <scope>NUCLEOTIDE SEQUENCE [LARGE SCALE GENOMIC DNA]</scope>
    <source>
        <strain evidence="4 5">CBS 121593</strain>
    </source>
</reference>
<dbReference type="RefSeq" id="XP_025579459.1">
    <property type="nucleotide sequence ID" value="XM_025721930.1"/>
</dbReference>
<dbReference type="PROSITE" id="PS51257">
    <property type="entry name" value="PROKAR_LIPOPROTEIN"/>
    <property type="match status" value="1"/>
</dbReference>
<evidence type="ECO:0000256" key="1">
    <source>
        <dbReference type="SAM" id="MobiDB-lite"/>
    </source>
</evidence>
<keyword evidence="2" id="KW-0472">Membrane</keyword>